<protein>
    <submittedName>
        <fullName evidence="1">Uncharacterized protein</fullName>
    </submittedName>
</protein>
<reference evidence="1 2" key="1">
    <citation type="submission" date="2016-07" db="EMBL/GenBank/DDBJ databases">
        <title>Pervasive Adenine N6-methylation of Active Genes in Fungi.</title>
        <authorList>
            <consortium name="DOE Joint Genome Institute"/>
            <person name="Mondo S.J."/>
            <person name="Dannebaum R.O."/>
            <person name="Kuo R.C."/>
            <person name="Labutti K."/>
            <person name="Haridas S."/>
            <person name="Kuo A."/>
            <person name="Salamov A."/>
            <person name="Ahrendt S.R."/>
            <person name="Lipzen A."/>
            <person name="Sullivan W."/>
            <person name="Andreopoulos W.B."/>
            <person name="Clum A."/>
            <person name="Lindquist E."/>
            <person name="Daum C."/>
            <person name="Ramamoorthy G.K."/>
            <person name="Gryganskyi A."/>
            <person name="Culley D."/>
            <person name="Magnuson J.K."/>
            <person name="James T.Y."/>
            <person name="O'Malley M.A."/>
            <person name="Stajich J.E."/>
            <person name="Spatafora J.W."/>
            <person name="Visel A."/>
            <person name="Grigoriev I.V."/>
        </authorList>
    </citation>
    <scope>NUCLEOTIDE SEQUENCE [LARGE SCALE GENOMIC DNA]</scope>
    <source>
        <strain evidence="1 2">CBS 129021</strain>
    </source>
</reference>
<gene>
    <name evidence="1" type="ORF">BCR38DRAFT_466573</name>
</gene>
<dbReference type="RefSeq" id="XP_040714804.1">
    <property type="nucleotide sequence ID" value="XM_040862725.1"/>
</dbReference>
<evidence type="ECO:0000313" key="1">
    <source>
        <dbReference type="EMBL" id="ORY63147.1"/>
    </source>
</evidence>
<dbReference type="GeneID" id="63778937"/>
<dbReference type="Proteomes" id="UP000193689">
    <property type="component" value="Unassembled WGS sequence"/>
</dbReference>
<comment type="caution">
    <text evidence="1">The sequence shown here is derived from an EMBL/GenBank/DDBJ whole genome shotgun (WGS) entry which is preliminary data.</text>
</comment>
<name>A0A1Y2DV74_9PEZI</name>
<dbReference type="STRING" id="1141098.A0A1Y2DV74"/>
<organism evidence="1 2">
    <name type="scientific">Pseudomassariella vexata</name>
    <dbReference type="NCBI Taxonomy" id="1141098"/>
    <lineage>
        <taxon>Eukaryota</taxon>
        <taxon>Fungi</taxon>
        <taxon>Dikarya</taxon>
        <taxon>Ascomycota</taxon>
        <taxon>Pezizomycotina</taxon>
        <taxon>Sordariomycetes</taxon>
        <taxon>Xylariomycetidae</taxon>
        <taxon>Amphisphaeriales</taxon>
        <taxon>Pseudomassariaceae</taxon>
        <taxon>Pseudomassariella</taxon>
    </lineage>
</organism>
<dbReference type="EMBL" id="MCFJ01000008">
    <property type="protein sequence ID" value="ORY63147.1"/>
    <property type="molecule type" value="Genomic_DNA"/>
</dbReference>
<proteinExistence type="predicted"/>
<dbReference type="OrthoDB" id="8300194at2759"/>
<sequence length="113" mass="13089">MVAELRSIYPPEGMGIANVNGGSFYDCRLPSKLLWGPFASARDFHEALANGTDTDIVDWETAGWFLPYWEYTCCAWHVNPYNTFWQEEVGKFVAPMPHELRMEGIRRKYFGIF</sequence>
<accession>A0A1Y2DV74</accession>
<dbReference type="AlphaFoldDB" id="A0A1Y2DV74"/>
<dbReference type="InParanoid" id="A0A1Y2DV74"/>
<keyword evidence="2" id="KW-1185">Reference proteome</keyword>
<evidence type="ECO:0000313" key="2">
    <source>
        <dbReference type="Proteomes" id="UP000193689"/>
    </source>
</evidence>